<dbReference type="GO" id="GO:0015344">
    <property type="term" value="F:siderophore uptake transmembrane transporter activity"/>
    <property type="evidence" value="ECO:0007669"/>
    <property type="project" value="TreeGrafter"/>
</dbReference>
<evidence type="ECO:0000256" key="10">
    <source>
        <dbReference type="ARBA" id="ARBA00023136"/>
    </source>
</evidence>
<evidence type="ECO:0000256" key="1">
    <source>
        <dbReference type="ARBA" id="ARBA00004571"/>
    </source>
</evidence>
<keyword evidence="15" id="KW-1185">Reference proteome</keyword>
<evidence type="ECO:0000256" key="11">
    <source>
        <dbReference type="ARBA" id="ARBA00023237"/>
    </source>
</evidence>
<dbReference type="KEGG" id="ole:K0B96_14745"/>
<gene>
    <name evidence="14" type="ORF">K0B96_14745</name>
</gene>
<dbReference type="Gene3D" id="2.40.170.20">
    <property type="entry name" value="TonB-dependent receptor, beta-barrel domain"/>
    <property type="match status" value="1"/>
</dbReference>
<feature type="signal peptide" evidence="12">
    <location>
        <begin position="1"/>
        <end position="23"/>
    </location>
</feature>
<evidence type="ECO:0000256" key="6">
    <source>
        <dbReference type="ARBA" id="ARBA00022729"/>
    </source>
</evidence>
<keyword evidence="3" id="KW-1134">Transmembrane beta strand</keyword>
<keyword evidence="5" id="KW-0812">Transmembrane</keyword>
<proteinExistence type="predicted"/>
<keyword evidence="2" id="KW-0813">Transport</keyword>
<feature type="chain" id="PRO_5034499418" evidence="12">
    <location>
        <begin position="24"/>
        <end position="727"/>
    </location>
</feature>
<organism evidence="14 15">
    <name type="scientific">Horticoccus luteus</name>
    <dbReference type="NCBI Taxonomy" id="2862869"/>
    <lineage>
        <taxon>Bacteria</taxon>
        <taxon>Pseudomonadati</taxon>
        <taxon>Verrucomicrobiota</taxon>
        <taxon>Opitutia</taxon>
        <taxon>Opitutales</taxon>
        <taxon>Opitutaceae</taxon>
        <taxon>Horticoccus</taxon>
    </lineage>
</organism>
<name>A0A8F9TT22_9BACT</name>
<keyword evidence="4" id="KW-0410">Iron transport</keyword>
<keyword evidence="9" id="KW-0798">TonB box</keyword>
<dbReference type="Pfam" id="PF00593">
    <property type="entry name" value="TonB_dep_Rec_b-barrel"/>
    <property type="match status" value="1"/>
</dbReference>
<evidence type="ECO:0000256" key="9">
    <source>
        <dbReference type="ARBA" id="ARBA00023077"/>
    </source>
</evidence>
<keyword evidence="11" id="KW-0998">Cell outer membrane</keyword>
<dbReference type="GO" id="GO:0009279">
    <property type="term" value="C:cell outer membrane"/>
    <property type="evidence" value="ECO:0007669"/>
    <property type="project" value="UniProtKB-SubCell"/>
</dbReference>
<keyword evidence="8" id="KW-0406">Ion transport</keyword>
<evidence type="ECO:0000259" key="13">
    <source>
        <dbReference type="Pfam" id="PF00593"/>
    </source>
</evidence>
<keyword evidence="10" id="KW-0472">Membrane</keyword>
<dbReference type="PANTHER" id="PTHR32552">
    <property type="entry name" value="FERRICHROME IRON RECEPTOR-RELATED"/>
    <property type="match status" value="1"/>
</dbReference>
<dbReference type="RefSeq" id="WP_220161645.1">
    <property type="nucleotide sequence ID" value="NZ_CP080507.1"/>
</dbReference>
<keyword evidence="7" id="KW-0408">Iron</keyword>
<feature type="domain" description="TonB-dependent receptor-like beta-barrel" evidence="13">
    <location>
        <begin position="264"/>
        <end position="700"/>
    </location>
</feature>
<protein>
    <submittedName>
        <fullName evidence="14">TonB-dependent receptor</fullName>
    </submittedName>
</protein>
<evidence type="ECO:0000313" key="15">
    <source>
        <dbReference type="Proteomes" id="UP000825051"/>
    </source>
</evidence>
<dbReference type="InterPro" id="IPR039426">
    <property type="entry name" value="TonB-dep_rcpt-like"/>
</dbReference>
<sequence>MFSRFLILLSAALLATSSPLLQAASKAGDDITTLPAFSVSEETADDSFDATGMGAVDEEMSDPVFSNELTSIDFDSDPTISGDTEVELGAIDTDSPSERALGQSQLKLRGFPTPSLRNSYLRVGLPRAVNINRVIVIEGPLVPVLGRAAPGGIQNFLTWRPRATAQQSLEFLTTSRDRQRAAARTNGTLIAKRLWQRVAVEWTLRNGPEQFSRQETSSLSAALTWRHNRAASTMVSFDFSHLLARVPPGIPRYRPTAGAKIAGPYLPLALFNSNGPHAAVRRDTGVLNVQSERQLSRIFAMRASAEAWWAHTDQDRFTSPVLVLDRGVFEGVREPRHIEQPSQTLAAQIEFTARFHIAKTEHKLLLTAAQTWGSQSRLERALSTADRAAQPADVRTFDPAAPNYTAPAYDPLVYSRVITDRDERARFSAAELGDRVALGRGIVVLTGGARYDAVTLHVTDAKPGSARPLLEDHATRLSFHSGLNWQIQRNRLLLFATASSGFDPATRVDGRTGLIQPHESTLGYELGLRGRLATGRFEYSASSFLLYNRDIARRNPLYDDPIADANQTQPQLVAAGRERYTGVRLDARWHFNPQWQLAVRGVEMQAATTDSPDLPQEVGRAVPRLPGETASLVLRRRPAQKGSGWTGSLALSYVGAYVANYEDARQLEVDYPGYALLNAGVGRIWRHGPRSLEISLGLRNALARDLLASNARVGAGRELTWSTRLLF</sequence>
<dbReference type="AlphaFoldDB" id="A0A8F9TT22"/>
<comment type="subcellular location">
    <subcellularLocation>
        <location evidence="1">Cell outer membrane</location>
        <topology evidence="1">Multi-pass membrane protein</topology>
    </subcellularLocation>
</comment>
<keyword evidence="14" id="KW-0675">Receptor</keyword>
<evidence type="ECO:0000256" key="12">
    <source>
        <dbReference type="SAM" id="SignalP"/>
    </source>
</evidence>
<evidence type="ECO:0000313" key="14">
    <source>
        <dbReference type="EMBL" id="QYM78541.1"/>
    </source>
</evidence>
<keyword evidence="6 12" id="KW-0732">Signal</keyword>
<dbReference type="Proteomes" id="UP000825051">
    <property type="component" value="Chromosome"/>
</dbReference>
<evidence type="ECO:0000256" key="3">
    <source>
        <dbReference type="ARBA" id="ARBA00022452"/>
    </source>
</evidence>
<dbReference type="PANTHER" id="PTHR32552:SF68">
    <property type="entry name" value="FERRICHROME OUTER MEMBRANE TRANSPORTER_PHAGE RECEPTOR"/>
    <property type="match status" value="1"/>
</dbReference>
<evidence type="ECO:0000256" key="5">
    <source>
        <dbReference type="ARBA" id="ARBA00022692"/>
    </source>
</evidence>
<evidence type="ECO:0000256" key="4">
    <source>
        <dbReference type="ARBA" id="ARBA00022496"/>
    </source>
</evidence>
<reference evidence="14" key="1">
    <citation type="submission" date="2021-08" db="EMBL/GenBank/DDBJ databases">
        <title>Genome of a novel bacterium of the phylum Verrucomicrobia, Oleiharenicola sp. KSB-15.</title>
        <authorList>
            <person name="Chung J.-H."/>
            <person name="Ahn J.-H."/>
            <person name="Yoon Y."/>
            <person name="Kim D.-Y."/>
            <person name="An S.-H."/>
            <person name="Park I."/>
            <person name="Yeon J."/>
        </authorList>
    </citation>
    <scope>NUCLEOTIDE SEQUENCE</scope>
    <source>
        <strain evidence="14">KSB-15</strain>
    </source>
</reference>
<evidence type="ECO:0000256" key="2">
    <source>
        <dbReference type="ARBA" id="ARBA00022448"/>
    </source>
</evidence>
<dbReference type="EMBL" id="CP080507">
    <property type="protein sequence ID" value="QYM78541.1"/>
    <property type="molecule type" value="Genomic_DNA"/>
</dbReference>
<dbReference type="SUPFAM" id="SSF56935">
    <property type="entry name" value="Porins"/>
    <property type="match status" value="1"/>
</dbReference>
<evidence type="ECO:0000256" key="8">
    <source>
        <dbReference type="ARBA" id="ARBA00023065"/>
    </source>
</evidence>
<dbReference type="InterPro" id="IPR000531">
    <property type="entry name" value="Beta-barrel_TonB"/>
</dbReference>
<evidence type="ECO:0000256" key="7">
    <source>
        <dbReference type="ARBA" id="ARBA00023004"/>
    </source>
</evidence>
<dbReference type="InterPro" id="IPR036942">
    <property type="entry name" value="Beta-barrel_TonB_sf"/>
</dbReference>
<accession>A0A8F9TT22</accession>